<dbReference type="InterPro" id="IPR032466">
    <property type="entry name" value="Metal_Hydrolase"/>
</dbReference>
<comment type="caution">
    <text evidence="1">The sequence shown here is derived from an EMBL/GenBank/DDBJ whole genome shotgun (WGS) entry which is preliminary data.</text>
</comment>
<dbReference type="OrthoDB" id="9789440at2"/>
<proteinExistence type="predicted"/>
<dbReference type="EMBL" id="VIWU01000001">
    <property type="protein sequence ID" value="TWF80588.1"/>
    <property type="molecule type" value="Genomic_DNA"/>
</dbReference>
<keyword evidence="2" id="KW-1185">Reference proteome</keyword>
<dbReference type="SUPFAM" id="SSF51556">
    <property type="entry name" value="Metallo-dependent hydrolases"/>
    <property type="match status" value="1"/>
</dbReference>
<gene>
    <name evidence="1" type="ORF">FHX44_116531</name>
</gene>
<dbReference type="Pfam" id="PF19799">
    <property type="entry name" value="DUF6282"/>
    <property type="match status" value="1"/>
</dbReference>
<evidence type="ECO:0000313" key="2">
    <source>
        <dbReference type="Proteomes" id="UP000321261"/>
    </source>
</evidence>
<dbReference type="Proteomes" id="UP000321261">
    <property type="component" value="Unassembled WGS sequence"/>
</dbReference>
<evidence type="ECO:0008006" key="3">
    <source>
        <dbReference type="Google" id="ProtNLM"/>
    </source>
</evidence>
<accession>A0A561T0D9</accession>
<dbReference type="InterPro" id="IPR046249">
    <property type="entry name" value="DUF6282"/>
</dbReference>
<reference evidence="1 2" key="1">
    <citation type="submission" date="2019-06" db="EMBL/GenBank/DDBJ databases">
        <title>Sequencing the genomes of 1000 actinobacteria strains.</title>
        <authorList>
            <person name="Klenk H.-P."/>
        </authorList>
    </citation>
    <scope>NUCLEOTIDE SEQUENCE [LARGE SCALE GENOMIC DNA]</scope>
    <source>
        <strain evidence="1 2">DSM 45671</strain>
    </source>
</reference>
<organism evidence="1 2">
    <name type="scientific">Pseudonocardia hierapolitana</name>
    <dbReference type="NCBI Taxonomy" id="1128676"/>
    <lineage>
        <taxon>Bacteria</taxon>
        <taxon>Bacillati</taxon>
        <taxon>Actinomycetota</taxon>
        <taxon>Actinomycetes</taxon>
        <taxon>Pseudonocardiales</taxon>
        <taxon>Pseudonocardiaceae</taxon>
        <taxon>Pseudonocardia</taxon>
    </lineage>
</organism>
<evidence type="ECO:0000313" key="1">
    <source>
        <dbReference type="EMBL" id="TWF80588.1"/>
    </source>
</evidence>
<protein>
    <recommendedName>
        <fullName evidence="3">Cytosolic protein</fullName>
    </recommendedName>
</protein>
<dbReference type="Gene3D" id="3.20.20.140">
    <property type="entry name" value="Metal-dependent hydrolases"/>
    <property type="match status" value="1"/>
</dbReference>
<dbReference type="RefSeq" id="WP_147259242.1">
    <property type="nucleotide sequence ID" value="NZ_VIWU01000001.1"/>
</dbReference>
<name>A0A561T0D9_9PSEU</name>
<sequence>MTQTVSGLWDETLDADRFVPDAEVDGLLVGAVDLHTHPGPSPFPRRMSILDAAVDAASVGFRALVAKSHHHSMQTDILALGPVGLAETGVRVFGGVALNRTVGGLNPYAVELALGLGGRVVWFPTISSTAHIEFHRHHHHSGFPVAGIPLRDNEPISVVGEDGALVPEARDILSVIAGESAILNCGHLPADEIDVLVPAAVAAGVERIVVSHPDFIVGAAPERIGAWCRQGAYVEHCLAMVVGRNATEPPVEKVAGFLREAGVGHTVFSSDLGQKGNPLPVTAYRRMVRALLDAGNAEDDIRAMVGGNAAQLLFP</sequence>
<dbReference type="AlphaFoldDB" id="A0A561T0D9"/>